<feature type="transmembrane region" description="Helical" evidence="1">
    <location>
        <begin position="317"/>
        <end position="338"/>
    </location>
</feature>
<dbReference type="EMBL" id="CAXLJL010000156">
    <property type="protein sequence ID" value="CAL5133487.1"/>
    <property type="molecule type" value="Genomic_DNA"/>
</dbReference>
<comment type="caution">
    <text evidence="2">The sequence shown here is derived from an EMBL/GenBank/DDBJ whole genome shotgun (WGS) entry which is preliminary data.</text>
</comment>
<keyword evidence="1" id="KW-1133">Transmembrane helix</keyword>
<evidence type="ECO:0000313" key="3">
    <source>
        <dbReference type="Proteomes" id="UP001497525"/>
    </source>
</evidence>
<organism evidence="2 3">
    <name type="scientific">Calicophoron daubneyi</name>
    <name type="common">Rumen fluke</name>
    <name type="synonym">Paramphistomum daubneyi</name>
    <dbReference type="NCBI Taxonomy" id="300641"/>
    <lineage>
        <taxon>Eukaryota</taxon>
        <taxon>Metazoa</taxon>
        <taxon>Spiralia</taxon>
        <taxon>Lophotrochozoa</taxon>
        <taxon>Platyhelminthes</taxon>
        <taxon>Trematoda</taxon>
        <taxon>Digenea</taxon>
        <taxon>Plagiorchiida</taxon>
        <taxon>Pronocephalata</taxon>
        <taxon>Paramphistomoidea</taxon>
        <taxon>Paramphistomidae</taxon>
        <taxon>Calicophoron</taxon>
    </lineage>
</organism>
<dbReference type="InterPro" id="IPR047831">
    <property type="entry name" value="GPR180/TMEM145"/>
</dbReference>
<name>A0AAV2TB57_CALDB</name>
<protein>
    <submittedName>
        <fullName evidence="2">Uncharacterized protein</fullName>
    </submittedName>
</protein>
<feature type="transmembrane region" description="Helical" evidence="1">
    <location>
        <begin position="130"/>
        <end position="147"/>
    </location>
</feature>
<reference evidence="2" key="1">
    <citation type="submission" date="2024-06" db="EMBL/GenBank/DDBJ databases">
        <authorList>
            <person name="Liu X."/>
            <person name="Lenzi L."/>
            <person name="Haldenby T S."/>
            <person name="Uol C."/>
        </authorList>
    </citation>
    <scope>NUCLEOTIDE SEQUENCE</scope>
</reference>
<feature type="transmembrane region" description="Helical" evidence="1">
    <location>
        <begin position="159"/>
        <end position="181"/>
    </location>
</feature>
<accession>A0AAV2TB57</accession>
<dbReference type="PANTHER" id="PTHR23252">
    <property type="entry name" value="INTIMAL THICKNESS RECEPTOR-RELATED"/>
    <property type="match status" value="1"/>
</dbReference>
<evidence type="ECO:0000256" key="1">
    <source>
        <dbReference type="SAM" id="Phobius"/>
    </source>
</evidence>
<proteinExistence type="predicted"/>
<dbReference type="Proteomes" id="UP001497525">
    <property type="component" value="Unassembled WGS sequence"/>
</dbReference>
<evidence type="ECO:0000313" key="2">
    <source>
        <dbReference type="EMBL" id="CAL5133487.1"/>
    </source>
</evidence>
<gene>
    <name evidence="2" type="ORF">CDAUBV1_LOCUS6719</name>
</gene>
<sequence length="465" mass="51917">MFAKIDAIAWHRSCSPTGQMDLLRSVPCPLNGLCAEEDDPGRVIGNSQFTYTVQDLKQPRYWYLSLVACVRNPISCRWETTSVKKPGAASSVAKQSLVYSIWLVNGAPRLQGFNTFEHQFSFETHDTAEIFLTFLVLYLILSIVAHLKLSMLSAAHTCLFLISVWLFSLSALLATIHLAVFSFDGRGLGRVSEFATLVEQWGDALFLVLLLSTAEMGFVPPTSQNGASNSPYTNGFGADVKSKLKTLASSFHVGFYQRLAPGSPNPSSSNSDKLDPIPEQNRSWPYLLCMVTVFLSVKTFFYVWALLDQDPVIDFSVWNTVPGCILLAIRFGVAFWFLATLRRRKLLYDEYWDMESYGSLILGPGIDLVRFAALFLLWIFVLPLVVFVAETSVSTLWRNKTIIILRDPTSASLGGTIVKVYLGKMVSVFQPTTWLLVHMHTCYGYADHRTGATCDSAKTLLKFVL</sequence>
<feature type="transmembrane region" description="Helical" evidence="1">
    <location>
        <begin position="368"/>
        <end position="389"/>
    </location>
</feature>
<dbReference type="AlphaFoldDB" id="A0AAV2TB57"/>
<keyword evidence="1" id="KW-0472">Membrane</keyword>
<dbReference type="PANTHER" id="PTHR23252:SF43">
    <property type="entry name" value="INTIMAL THICKNESS RELATED RECEPTOR IRP DOMAIN-CONTAINING PROTEIN"/>
    <property type="match status" value="1"/>
</dbReference>
<feature type="transmembrane region" description="Helical" evidence="1">
    <location>
        <begin position="284"/>
        <end position="305"/>
    </location>
</feature>
<keyword evidence="1" id="KW-0812">Transmembrane</keyword>